<dbReference type="InterPro" id="IPR017956">
    <property type="entry name" value="AT_hook_DNA-bd_motif"/>
</dbReference>
<accession>A0AAV5F5G9</accession>
<dbReference type="GO" id="GO:0003777">
    <property type="term" value="F:microtubule motor activity"/>
    <property type="evidence" value="ECO:0007669"/>
    <property type="project" value="InterPro"/>
</dbReference>
<feature type="region of interest" description="Disordered" evidence="4">
    <location>
        <begin position="1"/>
        <end position="29"/>
    </location>
</feature>
<comment type="similarity">
    <text evidence="3">Belongs to the TRAFAC class myosin-kinesin ATPase superfamily. Kinesin family.</text>
</comment>
<dbReference type="EMBL" id="BQKI01000081">
    <property type="protein sequence ID" value="GJN29917.1"/>
    <property type="molecule type" value="Genomic_DNA"/>
</dbReference>
<dbReference type="GO" id="GO:0008017">
    <property type="term" value="F:microtubule binding"/>
    <property type="evidence" value="ECO:0007669"/>
    <property type="project" value="InterPro"/>
</dbReference>
<keyword evidence="2 3" id="KW-0505">Motor protein</keyword>
<sequence length="468" mass="53151">MSAPAPTVAADADAMPVKRGRGRPPKPKKPVVEELDVAALPGIANEVPAPTPVIVPLKRGRGRPPKPKDLLDAGDPHPDLEEKRAEVEAMNEELIEGLLTQLILSEILRNEELEKRAEKEAMYEERIEGLQTQLMLSEIVQKEEQEKRAEKEAMYEERIEGLQTQLMLSEIVQKEEQQLKGNIRVFCRVKPLNPGEKGFTISYPKSQPYSKRGISVRRDNKSIENLFTFDRVFDQLVSQSQIFEEISQLAQSAIDGHEVCIFTYGQTGSGKTFTMIGNENEDFEGIIPRSLRNVFESTENLISQGWIYIVQVAIMQIYDNQILDLLSEDNKSFKKDDIRQEQGTTSVKGLTYMDVRSAEDAIKLLREAIKKRKVRKTKMNETSSRSHLILTLHILGKNEEWWTKVAKSALSTVSKGINSYITLGAWVLWRHRNDFVFSGASPSLAIVLRTVGEEIKMWSKLAPETFRW</sequence>
<protein>
    <recommendedName>
        <fullName evidence="5">Kinesin motor domain-containing protein</fullName>
    </recommendedName>
</protein>
<dbReference type="PRINTS" id="PR00380">
    <property type="entry name" value="KINESINHEAVY"/>
</dbReference>
<name>A0AAV5F5G9_ELECO</name>
<comment type="caution">
    <text evidence="6">The sequence shown here is derived from an EMBL/GenBank/DDBJ whole genome shotgun (WGS) entry which is preliminary data.</text>
</comment>
<keyword evidence="7" id="KW-1185">Reference proteome</keyword>
<feature type="compositionally biased region" description="Low complexity" evidence="4">
    <location>
        <begin position="1"/>
        <end position="17"/>
    </location>
</feature>
<keyword evidence="3" id="KW-0067">ATP-binding</keyword>
<reference evidence="6" key="1">
    <citation type="journal article" date="2018" name="DNA Res.">
        <title>Multiple hybrid de novo genome assembly of finger millet, an orphan allotetraploid crop.</title>
        <authorList>
            <person name="Hatakeyama M."/>
            <person name="Aluri S."/>
            <person name="Balachadran M.T."/>
            <person name="Sivarajan S.R."/>
            <person name="Patrignani A."/>
            <person name="Gruter S."/>
            <person name="Poveda L."/>
            <person name="Shimizu-Inatsugi R."/>
            <person name="Baeten J."/>
            <person name="Francoijs K.J."/>
            <person name="Nataraja K.N."/>
            <person name="Reddy Y.A.N."/>
            <person name="Phadnis S."/>
            <person name="Ravikumar R.L."/>
            <person name="Schlapbach R."/>
            <person name="Sreeman S.M."/>
            <person name="Shimizu K.K."/>
        </authorList>
    </citation>
    <scope>NUCLEOTIDE SEQUENCE</scope>
</reference>
<evidence type="ECO:0000256" key="4">
    <source>
        <dbReference type="SAM" id="MobiDB-lite"/>
    </source>
</evidence>
<dbReference type="GO" id="GO:0005874">
    <property type="term" value="C:microtubule"/>
    <property type="evidence" value="ECO:0007669"/>
    <property type="project" value="UniProtKB-KW"/>
</dbReference>
<dbReference type="GO" id="GO:0007018">
    <property type="term" value="P:microtubule-based movement"/>
    <property type="evidence" value="ECO:0007669"/>
    <property type="project" value="InterPro"/>
</dbReference>
<dbReference type="SUPFAM" id="SSF52540">
    <property type="entry name" value="P-loop containing nucleoside triphosphate hydrolases"/>
    <property type="match status" value="1"/>
</dbReference>
<dbReference type="GO" id="GO:0003677">
    <property type="term" value="F:DNA binding"/>
    <property type="evidence" value="ECO:0007669"/>
    <property type="project" value="InterPro"/>
</dbReference>
<dbReference type="InterPro" id="IPR027417">
    <property type="entry name" value="P-loop_NTPase"/>
</dbReference>
<organism evidence="6 7">
    <name type="scientific">Eleusine coracana subsp. coracana</name>
    <dbReference type="NCBI Taxonomy" id="191504"/>
    <lineage>
        <taxon>Eukaryota</taxon>
        <taxon>Viridiplantae</taxon>
        <taxon>Streptophyta</taxon>
        <taxon>Embryophyta</taxon>
        <taxon>Tracheophyta</taxon>
        <taxon>Spermatophyta</taxon>
        <taxon>Magnoliopsida</taxon>
        <taxon>Liliopsida</taxon>
        <taxon>Poales</taxon>
        <taxon>Poaceae</taxon>
        <taxon>PACMAD clade</taxon>
        <taxon>Chloridoideae</taxon>
        <taxon>Cynodonteae</taxon>
        <taxon>Eleusininae</taxon>
        <taxon>Eleusine</taxon>
    </lineage>
</organism>
<reference evidence="6" key="2">
    <citation type="submission" date="2021-12" db="EMBL/GenBank/DDBJ databases">
        <title>Resequencing data analysis of finger millet.</title>
        <authorList>
            <person name="Hatakeyama M."/>
            <person name="Aluri S."/>
            <person name="Balachadran M.T."/>
            <person name="Sivarajan S.R."/>
            <person name="Poveda L."/>
            <person name="Shimizu-Inatsugi R."/>
            <person name="Schlapbach R."/>
            <person name="Sreeman S.M."/>
            <person name="Shimizu K.K."/>
        </authorList>
    </citation>
    <scope>NUCLEOTIDE SEQUENCE</scope>
</reference>
<keyword evidence="3" id="KW-0547">Nucleotide-binding</keyword>
<feature type="compositionally biased region" description="Basic and acidic residues" evidence="4">
    <location>
        <begin position="66"/>
        <end position="78"/>
    </location>
</feature>
<evidence type="ECO:0000259" key="5">
    <source>
        <dbReference type="PROSITE" id="PS50067"/>
    </source>
</evidence>
<feature type="binding site" evidence="3">
    <location>
        <begin position="265"/>
        <end position="272"/>
    </location>
    <ligand>
        <name>ATP</name>
        <dbReference type="ChEBI" id="CHEBI:30616"/>
    </ligand>
</feature>
<dbReference type="GO" id="GO:0005524">
    <property type="term" value="F:ATP binding"/>
    <property type="evidence" value="ECO:0007669"/>
    <property type="project" value="UniProtKB-UniRule"/>
</dbReference>
<dbReference type="AlphaFoldDB" id="A0AAV5F5G9"/>
<dbReference type="PANTHER" id="PTHR47972">
    <property type="entry name" value="KINESIN-LIKE PROTEIN KLP-3"/>
    <property type="match status" value="1"/>
</dbReference>
<evidence type="ECO:0000313" key="7">
    <source>
        <dbReference type="Proteomes" id="UP001054889"/>
    </source>
</evidence>
<dbReference type="PROSITE" id="PS50067">
    <property type="entry name" value="KINESIN_MOTOR_2"/>
    <property type="match status" value="1"/>
</dbReference>
<dbReference type="Pfam" id="PF00225">
    <property type="entry name" value="Kinesin"/>
    <property type="match status" value="1"/>
</dbReference>
<feature type="region of interest" description="Disordered" evidence="4">
    <location>
        <begin position="48"/>
        <end position="78"/>
    </location>
</feature>
<dbReference type="InterPro" id="IPR001752">
    <property type="entry name" value="Kinesin_motor_dom"/>
</dbReference>
<evidence type="ECO:0000256" key="3">
    <source>
        <dbReference type="PROSITE-ProRule" id="PRU00283"/>
    </source>
</evidence>
<evidence type="ECO:0000256" key="1">
    <source>
        <dbReference type="ARBA" id="ARBA00022701"/>
    </source>
</evidence>
<gene>
    <name evidence="6" type="primary">gb18180</name>
    <name evidence="6" type="ORF">PR202_gb18180</name>
</gene>
<dbReference type="Proteomes" id="UP001054889">
    <property type="component" value="Unassembled WGS sequence"/>
</dbReference>
<proteinExistence type="inferred from homology"/>
<dbReference type="InterPro" id="IPR036961">
    <property type="entry name" value="Kinesin_motor_dom_sf"/>
</dbReference>
<evidence type="ECO:0000256" key="2">
    <source>
        <dbReference type="ARBA" id="ARBA00023175"/>
    </source>
</evidence>
<dbReference type="SMART" id="SM00129">
    <property type="entry name" value="KISc"/>
    <property type="match status" value="1"/>
</dbReference>
<keyword evidence="1" id="KW-0493">Microtubule</keyword>
<feature type="compositionally biased region" description="Basic residues" evidence="4">
    <location>
        <begin position="18"/>
        <end position="29"/>
    </location>
</feature>
<dbReference type="Gene3D" id="3.40.850.10">
    <property type="entry name" value="Kinesin motor domain"/>
    <property type="match status" value="1"/>
</dbReference>
<feature type="domain" description="Kinesin motor" evidence="5">
    <location>
        <begin position="182"/>
        <end position="468"/>
    </location>
</feature>
<dbReference type="InterPro" id="IPR027640">
    <property type="entry name" value="Kinesin-like_fam"/>
</dbReference>
<evidence type="ECO:0000313" key="6">
    <source>
        <dbReference type="EMBL" id="GJN29917.1"/>
    </source>
</evidence>
<dbReference type="PRINTS" id="PR00929">
    <property type="entry name" value="ATHOOK"/>
</dbReference>